<dbReference type="PROSITE" id="PS51643">
    <property type="entry name" value="HD_CAS3"/>
    <property type="match status" value="1"/>
</dbReference>
<protein>
    <submittedName>
        <fullName evidence="10">Type I-F CRISPR-associated helicase Cas3</fullName>
    </submittedName>
</protein>
<comment type="caution">
    <text evidence="10">The sequence shown here is derived from an EMBL/GenBank/DDBJ whole genome shotgun (WGS) entry which is preliminary data.</text>
</comment>
<evidence type="ECO:0000256" key="1">
    <source>
        <dbReference type="ARBA" id="ARBA00006847"/>
    </source>
</evidence>
<evidence type="ECO:0000256" key="3">
    <source>
        <dbReference type="ARBA" id="ARBA00022723"/>
    </source>
</evidence>
<dbReference type="InterPro" id="IPR038257">
    <property type="entry name" value="CRISPR-assoc_Cas3_HD_sf"/>
</dbReference>
<evidence type="ECO:0000313" key="11">
    <source>
        <dbReference type="Proteomes" id="UP000627464"/>
    </source>
</evidence>
<keyword evidence="6" id="KW-0347">Helicase</keyword>
<keyword evidence="3" id="KW-0479">Metal-binding</keyword>
<comment type="similarity">
    <text evidence="1">In the N-terminal section; belongs to the CRISPR-associated nuclease Cas3-HD family.</text>
</comment>
<name>A0ABQ1GH50_9GAMM</name>
<comment type="similarity">
    <text evidence="2">In the central section; belongs to the CRISPR-associated helicase Cas3 family.</text>
</comment>
<dbReference type="Pfam" id="PF22590">
    <property type="entry name" value="Cas3-like_C_2"/>
    <property type="match status" value="1"/>
</dbReference>
<evidence type="ECO:0000259" key="9">
    <source>
        <dbReference type="PROSITE" id="PS51643"/>
    </source>
</evidence>
<dbReference type="InterPro" id="IPR048823">
    <property type="entry name" value="Cas3_I-F_Cas2"/>
</dbReference>
<reference evidence="11" key="1">
    <citation type="journal article" date="2019" name="Int. J. Syst. Evol. Microbiol.">
        <title>The Global Catalogue of Microorganisms (GCM) 10K type strain sequencing project: providing services to taxonomists for standard genome sequencing and annotation.</title>
        <authorList>
            <consortium name="The Broad Institute Genomics Platform"/>
            <consortium name="The Broad Institute Genome Sequencing Center for Infectious Disease"/>
            <person name="Wu L."/>
            <person name="Ma J."/>
        </authorList>
    </citation>
    <scope>NUCLEOTIDE SEQUENCE [LARGE SCALE GENOMIC DNA]</scope>
    <source>
        <strain evidence="11">CGMCC 1.12806</strain>
    </source>
</reference>
<dbReference type="SUPFAM" id="SSF52540">
    <property type="entry name" value="P-loop containing nucleoside triphosphate hydrolases"/>
    <property type="match status" value="1"/>
</dbReference>
<evidence type="ECO:0000313" key="10">
    <source>
        <dbReference type="EMBL" id="GGA43755.1"/>
    </source>
</evidence>
<keyword evidence="4" id="KW-0547">Nucleotide-binding</keyword>
<organism evidence="10 11">
    <name type="scientific">Hafnia psychrotolerans</name>
    <dbReference type="NCBI Taxonomy" id="1477018"/>
    <lineage>
        <taxon>Bacteria</taxon>
        <taxon>Pseudomonadati</taxon>
        <taxon>Pseudomonadota</taxon>
        <taxon>Gammaproteobacteria</taxon>
        <taxon>Enterobacterales</taxon>
        <taxon>Hafniaceae</taxon>
        <taxon>Hafnia</taxon>
    </lineage>
</organism>
<dbReference type="InterPro" id="IPR006483">
    <property type="entry name" value="CRISPR-assoc_Cas3_HD"/>
</dbReference>
<dbReference type="NCBIfam" id="TIGR02562">
    <property type="entry name" value="cas3_yersinia"/>
    <property type="match status" value="1"/>
</dbReference>
<keyword evidence="11" id="KW-1185">Reference proteome</keyword>
<keyword evidence="5" id="KW-0378">Hydrolase</keyword>
<accession>A0ABQ1GH50</accession>
<gene>
    <name evidence="10" type="ORF">GCM10011328_18490</name>
</gene>
<dbReference type="RefSeq" id="WP_188472802.1">
    <property type="nucleotide sequence ID" value="NZ_BMFZ01000004.1"/>
</dbReference>
<evidence type="ECO:0000256" key="2">
    <source>
        <dbReference type="ARBA" id="ARBA00009046"/>
    </source>
</evidence>
<keyword evidence="8" id="KW-0051">Antiviral defense</keyword>
<dbReference type="Proteomes" id="UP000627464">
    <property type="component" value="Unassembled WGS sequence"/>
</dbReference>
<proteinExistence type="inferred from homology"/>
<feature type="domain" description="HD Cas3-type" evidence="9">
    <location>
        <begin position="102"/>
        <end position="323"/>
    </location>
</feature>
<dbReference type="EMBL" id="BMFZ01000004">
    <property type="protein sequence ID" value="GGA43755.1"/>
    <property type="molecule type" value="Genomic_DNA"/>
</dbReference>
<dbReference type="Pfam" id="PF21384">
    <property type="entry name" value="Cas3_I-F_Cas2"/>
    <property type="match status" value="1"/>
</dbReference>
<dbReference type="InterPro" id="IPR013395">
    <property type="entry name" value="CRISPR-assoc_Cas3_yers"/>
</dbReference>
<dbReference type="InterPro" id="IPR054712">
    <property type="entry name" value="Cas3-like_dom"/>
</dbReference>
<evidence type="ECO:0000256" key="6">
    <source>
        <dbReference type="ARBA" id="ARBA00022806"/>
    </source>
</evidence>
<sequence length="1085" mass="122168">MNILLISECNKKALVETRRILDQFAERKGERTWQTAITMEGLNTLRRILKKTARRNTAVACHWIKSNNQTEILWVVGNIRKFNEKGSVPTNTTQRDILKSDSENQWNSLQAVSLLAAIAGLFHDFGKASRLFQNKLKGKGKGFEPYRHEWLSLRLFQAFVGNSSDRQWLTELRSISAVSEDNMLARLICDPVAGSQSPFSALPPVARIVAWLIVSHHRLPVYPSATGPHHNPPQSGDIEQWLTSQFAPCWNSTNADAPWTEKEQQAVWQFPQGTPIRSATWRAKAQKFAGRALQLPGLLYCNIDDRFTCHIARLILMLADHHYSSSDAIIGWQDASYDVWANTDRKSRILKQRLDEHNIGVSQNAYLLGRSLPNLRDSLPAIARHKGFKKRTAQEKFRWQDKAFDLACSVRERTDKQGFFGVNMASTGCGKTLANARIMYGLADEKRGCRFSIALGLRTLTLQTGDALGGKLHLDAEDLAVMIGSQAVQQLHQLERDKQNNQDTGSGSSDALFAEHQYVRYDGSLDDGRLSQWLKQTPTLHKLLSAPVLVTTIDHLIPACESLRGGKQIAPMLRLLTSDLVLDEPDDFDLADLPALCRLVNWAGMLGSRVLLSSATLAPALVLALFNAYRTGRQEYQRACGEPDLPLNVPCAWFDENSIAQSDHAAGTSFHTAQAEFVEKRVAKLRQGEALRKSLLVDAIPASMSEADVHDAVAARIAASIESLHQLHHQPHSTGKTASVGVVRMANIDPLVAVARRLLNTIPPADTRIHYCIYHSRHPLAMRSHIEKRLDATLTRYDPNALWQVAEVRHALEHSPEKHHIFVVLATAVAEVGRDHDYDWVIAEPSSMRSLIQLAGRLQRHRQLLPATPNMHILHKNVKALKQTTPAFPAYCKPGFETPVNLFSSHDLHQLLEPQQYHVITAIPRIQERTHKTPKDNLVDLEHYRLFIELQGDSAHKACAAQWWRYPVSWCGELQRNTPFRQSAPDEQHNLWIAEEGNEPIFRKPDDGIEGWKDSGGFNVIAQEMAPGVSAWIDMDYGKIYQQLADELEWELPRISATFGEIRLTADEKKTWNWHPLLGVFGERD</sequence>
<evidence type="ECO:0000256" key="8">
    <source>
        <dbReference type="ARBA" id="ARBA00023118"/>
    </source>
</evidence>
<keyword evidence="7" id="KW-0067">ATP-binding</keyword>
<dbReference type="Gene3D" id="1.10.3210.30">
    <property type="match status" value="1"/>
</dbReference>
<evidence type="ECO:0000256" key="7">
    <source>
        <dbReference type="ARBA" id="ARBA00022840"/>
    </source>
</evidence>
<dbReference type="InterPro" id="IPR027417">
    <property type="entry name" value="P-loop_NTPase"/>
</dbReference>
<evidence type="ECO:0000256" key="5">
    <source>
        <dbReference type="ARBA" id="ARBA00022801"/>
    </source>
</evidence>
<evidence type="ECO:0000256" key="4">
    <source>
        <dbReference type="ARBA" id="ARBA00022741"/>
    </source>
</evidence>